<keyword evidence="3" id="KW-1185">Reference proteome</keyword>
<accession>A0A6H0Y436</accession>
<evidence type="ECO:0000313" key="2">
    <source>
        <dbReference type="EMBL" id="QIX01787.1"/>
    </source>
</evidence>
<dbReference type="OrthoDB" id="3902208at2759"/>
<feature type="compositionally biased region" description="Basic and acidic residues" evidence="1">
    <location>
        <begin position="59"/>
        <end position="86"/>
    </location>
</feature>
<organism evidence="2 3">
    <name type="scientific">Peltaster fructicola</name>
    <dbReference type="NCBI Taxonomy" id="286661"/>
    <lineage>
        <taxon>Eukaryota</taxon>
        <taxon>Fungi</taxon>
        <taxon>Dikarya</taxon>
        <taxon>Ascomycota</taxon>
        <taxon>Pezizomycotina</taxon>
        <taxon>Dothideomycetes</taxon>
        <taxon>Dothideomycetes incertae sedis</taxon>
        <taxon>Peltaster</taxon>
    </lineage>
</organism>
<evidence type="ECO:0000256" key="1">
    <source>
        <dbReference type="SAM" id="MobiDB-lite"/>
    </source>
</evidence>
<sequence length="104" mass="10629">MVDKVNEALPNMAPGGPLGTQQKGLLSIVGDPLGKALDTTLKPTVGRLTGAIGQPTGEAADRVKQTARHEVGYSQEDNGKPDKELPGGESIGSKEQTGGNPLGL</sequence>
<feature type="compositionally biased region" description="Polar residues" evidence="1">
    <location>
        <begin position="93"/>
        <end position="104"/>
    </location>
</feature>
<feature type="region of interest" description="Disordered" evidence="1">
    <location>
        <begin position="48"/>
        <end position="104"/>
    </location>
</feature>
<dbReference type="EMBL" id="CP051143">
    <property type="protein sequence ID" value="QIX01787.1"/>
    <property type="molecule type" value="Genomic_DNA"/>
</dbReference>
<name>A0A6H0Y436_9PEZI</name>
<protein>
    <submittedName>
        <fullName evidence="2">Uncharacterized protein</fullName>
    </submittedName>
</protein>
<proteinExistence type="predicted"/>
<dbReference type="AlphaFoldDB" id="A0A6H0Y436"/>
<evidence type="ECO:0000313" key="3">
    <source>
        <dbReference type="Proteomes" id="UP000503462"/>
    </source>
</evidence>
<reference evidence="2 3" key="1">
    <citation type="journal article" date="2016" name="Sci. Rep.">
        <title>Peltaster fructicola genome reveals evolution from an invasive phytopathogen to an ectophytic parasite.</title>
        <authorList>
            <person name="Xu C."/>
            <person name="Chen H."/>
            <person name="Gleason M.L."/>
            <person name="Xu J.R."/>
            <person name="Liu H."/>
            <person name="Zhang R."/>
            <person name="Sun G."/>
        </authorList>
    </citation>
    <scope>NUCLEOTIDE SEQUENCE [LARGE SCALE GENOMIC DNA]</scope>
    <source>
        <strain evidence="2 3">LNHT1506</strain>
    </source>
</reference>
<gene>
    <name evidence="2" type="ORF">AMS68_007304</name>
</gene>
<dbReference type="Proteomes" id="UP000503462">
    <property type="component" value="Chromosome 5"/>
</dbReference>